<dbReference type="GO" id="GO:0005737">
    <property type="term" value="C:cytoplasm"/>
    <property type="evidence" value="ECO:0007669"/>
    <property type="project" value="TreeGrafter"/>
</dbReference>
<dbReference type="PANTHER" id="PTHR46427:SF1">
    <property type="entry name" value="ANKYRIN REPEAT AND LEM DOMAIN-CONTAINING PROTEIN 1"/>
    <property type="match status" value="1"/>
</dbReference>
<organism evidence="3 4">
    <name type="scientific">Ladona fulva</name>
    <name type="common">Scarce chaser dragonfly</name>
    <name type="synonym">Libellula fulva</name>
    <dbReference type="NCBI Taxonomy" id="123851"/>
    <lineage>
        <taxon>Eukaryota</taxon>
        <taxon>Metazoa</taxon>
        <taxon>Ecdysozoa</taxon>
        <taxon>Arthropoda</taxon>
        <taxon>Hexapoda</taxon>
        <taxon>Insecta</taxon>
        <taxon>Pterygota</taxon>
        <taxon>Palaeoptera</taxon>
        <taxon>Odonata</taxon>
        <taxon>Epiprocta</taxon>
        <taxon>Anisoptera</taxon>
        <taxon>Libelluloidea</taxon>
        <taxon>Libellulidae</taxon>
        <taxon>Ladona</taxon>
    </lineage>
</organism>
<name>A0A8K0JUN9_LADFU</name>
<feature type="repeat" description="ANK" evidence="1">
    <location>
        <begin position="1"/>
        <end position="31"/>
    </location>
</feature>
<dbReference type="CDD" id="cd10454">
    <property type="entry name" value="GIY-YIG_COG3680_Meta"/>
    <property type="match status" value="1"/>
</dbReference>
<dbReference type="PROSITE" id="PS50088">
    <property type="entry name" value="ANK_REPEAT"/>
    <property type="match status" value="1"/>
</dbReference>
<dbReference type="AlphaFoldDB" id="A0A8K0JUN9"/>
<dbReference type="GO" id="GO:0005654">
    <property type="term" value="C:nucleoplasm"/>
    <property type="evidence" value="ECO:0007669"/>
    <property type="project" value="TreeGrafter"/>
</dbReference>
<comment type="caution">
    <text evidence="3">The sequence shown here is derived from an EMBL/GenBank/DDBJ whole genome shotgun (WGS) entry which is preliminary data.</text>
</comment>
<dbReference type="PROSITE" id="PS50954">
    <property type="entry name" value="LEM"/>
    <property type="match status" value="1"/>
</dbReference>
<evidence type="ECO:0000259" key="2">
    <source>
        <dbReference type="PROSITE" id="PS50954"/>
    </source>
</evidence>
<dbReference type="Gene3D" id="1.25.40.20">
    <property type="entry name" value="Ankyrin repeat-containing domain"/>
    <property type="match status" value="1"/>
</dbReference>
<reference evidence="3" key="1">
    <citation type="submission" date="2013-04" db="EMBL/GenBank/DDBJ databases">
        <authorList>
            <person name="Qu J."/>
            <person name="Murali S.C."/>
            <person name="Bandaranaike D."/>
            <person name="Bellair M."/>
            <person name="Blankenburg K."/>
            <person name="Chao H."/>
            <person name="Dinh H."/>
            <person name="Doddapaneni H."/>
            <person name="Downs B."/>
            <person name="Dugan-Rocha S."/>
            <person name="Elkadiri S."/>
            <person name="Gnanaolivu R.D."/>
            <person name="Hernandez B."/>
            <person name="Javaid M."/>
            <person name="Jayaseelan J.C."/>
            <person name="Lee S."/>
            <person name="Li M."/>
            <person name="Ming W."/>
            <person name="Munidasa M."/>
            <person name="Muniz J."/>
            <person name="Nguyen L."/>
            <person name="Ongeri F."/>
            <person name="Osuji N."/>
            <person name="Pu L.-L."/>
            <person name="Puazo M."/>
            <person name="Qu C."/>
            <person name="Quiroz J."/>
            <person name="Raj R."/>
            <person name="Weissenberger G."/>
            <person name="Xin Y."/>
            <person name="Zou X."/>
            <person name="Han Y."/>
            <person name="Richards S."/>
            <person name="Worley K."/>
            <person name="Muzny D."/>
            <person name="Gibbs R."/>
        </authorList>
    </citation>
    <scope>NUCLEOTIDE SEQUENCE</scope>
    <source>
        <strain evidence="3">Sampled in the wild</strain>
    </source>
</reference>
<dbReference type="EMBL" id="KZ308149">
    <property type="protein sequence ID" value="KAG8223000.1"/>
    <property type="molecule type" value="Genomic_DNA"/>
</dbReference>
<dbReference type="CDD" id="cd12934">
    <property type="entry name" value="LEM"/>
    <property type="match status" value="1"/>
</dbReference>
<dbReference type="OrthoDB" id="1601181at2759"/>
<sequence length="674" mass="76205">MTPVHVAAIRGRLQNLHLLLLAGGDPQAVDEDGCSPMYYAHKEGHFSCVELLQSYKCILGKNNLPFPSLSFNKESPLCSEREKNVAVVQKSVSSNVAAVGSSQPSFHLADISEEEDASGCRIIYENTISALLPSKENVEIEPKGESVVILDNESLSDSDKNGKQLLDCWLATQSCFLKSYEMCHHENKSGNSEYSQAAVDSKSPLGVDDGINILRDNNNKAIAEKDVCDKFETEKNVLDMSFKLVGIDFSMDGDSNSVTSASNLTYDITDNDNFLHRTYNIFSDSILSSHRSSPILRARNIPLERNNLFEQSFLNRSYSDFSLSSISPLSEKKERYITYRKDGFLNMKFGSGSNISTKGSESEEYFTVPEDIYEYTDDEEGVALLGKRIQPVINGDFNILNNLQAEKVHKDSRVPRSSSEYSLSSYNTEDLKNEVRKAVSFGCCCPLGPITATTKRVYLRKIHNFKKEMLKNNMEPIAKPASLMPKFSSELERTLAKPWLLSHSKYIQVEQRMMAQFDEKKKFNHWREGSQKSSFNYLLLDPRITNNLPLRWADDRTKRNSLNSIGEAQHWKDFLTSIFYVGKGKRSRPYSHLYEAVSKKVKHILEIWSDNAGVVCLHVFQNSIPAEAFTREAAMIDALGNFSEKREFGSFLLHRALMIYLNEGERQLKPADID</sequence>
<dbReference type="Pfam" id="PF22945">
    <property type="entry name" value="LEM-3_GIY-YIG"/>
    <property type="match status" value="1"/>
</dbReference>
<dbReference type="Pfam" id="PF13637">
    <property type="entry name" value="Ank_4"/>
    <property type="match status" value="1"/>
</dbReference>
<dbReference type="GO" id="GO:0004520">
    <property type="term" value="F:DNA endonuclease activity"/>
    <property type="evidence" value="ECO:0007669"/>
    <property type="project" value="TreeGrafter"/>
</dbReference>
<accession>A0A8K0JUN9</accession>
<proteinExistence type="predicted"/>
<feature type="domain" description="LEM" evidence="2">
    <location>
        <begin position="420"/>
        <end position="469"/>
    </location>
</feature>
<evidence type="ECO:0000313" key="3">
    <source>
        <dbReference type="EMBL" id="KAG8223000.1"/>
    </source>
</evidence>
<gene>
    <name evidence="3" type="ORF">J437_LFUL000708</name>
</gene>
<dbReference type="InterPro" id="IPR002110">
    <property type="entry name" value="Ankyrin_rpt"/>
</dbReference>
<dbReference type="PROSITE" id="PS50297">
    <property type="entry name" value="ANK_REP_REGION"/>
    <property type="match status" value="1"/>
</dbReference>
<dbReference type="InterPro" id="IPR034998">
    <property type="entry name" value="ANKLE1"/>
</dbReference>
<protein>
    <recommendedName>
        <fullName evidence="2">LEM domain-containing protein</fullName>
    </recommendedName>
</protein>
<dbReference type="InterPro" id="IPR036770">
    <property type="entry name" value="Ankyrin_rpt-contain_sf"/>
</dbReference>
<keyword evidence="1" id="KW-0040">ANK repeat</keyword>
<reference evidence="3" key="2">
    <citation type="submission" date="2017-10" db="EMBL/GenBank/DDBJ databases">
        <title>Ladona fulva Genome sequencing and assembly.</title>
        <authorList>
            <person name="Murali S."/>
            <person name="Richards S."/>
            <person name="Bandaranaike D."/>
            <person name="Bellair M."/>
            <person name="Blankenburg K."/>
            <person name="Chao H."/>
            <person name="Dinh H."/>
            <person name="Doddapaneni H."/>
            <person name="Dugan-Rocha S."/>
            <person name="Elkadiri S."/>
            <person name="Gnanaolivu R."/>
            <person name="Hernandez B."/>
            <person name="Skinner E."/>
            <person name="Javaid M."/>
            <person name="Lee S."/>
            <person name="Li M."/>
            <person name="Ming W."/>
            <person name="Munidasa M."/>
            <person name="Muniz J."/>
            <person name="Nguyen L."/>
            <person name="Hughes D."/>
            <person name="Osuji N."/>
            <person name="Pu L.-L."/>
            <person name="Puazo M."/>
            <person name="Qu C."/>
            <person name="Quiroz J."/>
            <person name="Raj R."/>
            <person name="Weissenberger G."/>
            <person name="Xin Y."/>
            <person name="Zou X."/>
            <person name="Han Y."/>
            <person name="Worley K."/>
            <person name="Muzny D."/>
            <person name="Gibbs R."/>
        </authorList>
    </citation>
    <scope>NUCLEOTIDE SEQUENCE</scope>
    <source>
        <strain evidence="3">Sampled in the wild</strain>
    </source>
</reference>
<evidence type="ECO:0000256" key="1">
    <source>
        <dbReference type="PROSITE-ProRule" id="PRU00023"/>
    </source>
</evidence>
<dbReference type="SUPFAM" id="SSF48403">
    <property type="entry name" value="Ankyrin repeat"/>
    <property type="match status" value="1"/>
</dbReference>
<dbReference type="GO" id="GO:0000712">
    <property type="term" value="P:resolution of meiotic recombination intermediates"/>
    <property type="evidence" value="ECO:0007669"/>
    <property type="project" value="TreeGrafter"/>
</dbReference>
<dbReference type="InterPro" id="IPR003887">
    <property type="entry name" value="LEM_dom"/>
</dbReference>
<dbReference type="GO" id="GO:0000724">
    <property type="term" value="P:double-strand break repair via homologous recombination"/>
    <property type="evidence" value="ECO:0007669"/>
    <property type="project" value="TreeGrafter"/>
</dbReference>
<dbReference type="Proteomes" id="UP000792457">
    <property type="component" value="Unassembled WGS sequence"/>
</dbReference>
<keyword evidence="4" id="KW-1185">Reference proteome</keyword>
<evidence type="ECO:0000313" key="4">
    <source>
        <dbReference type="Proteomes" id="UP000792457"/>
    </source>
</evidence>
<dbReference type="PANTHER" id="PTHR46427">
    <property type="entry name" value="ANKYRIN REPEAT AND LEM DOMAIN-CONTAINING PROTEIN 1"/>
    <property type="match status" value="1"/>
</dbReference>